<proteinExistence type="predicted"/>
<name>A0A835RT97_VANPL</name>
<protein>
    <submittedName>
        <fullName evidence="1">Uncharacterized protein</fullName>
    </submittedName>
</protein>
<dbReference type="OrthoDB" id="1657402at2759"/>
<dbReference type="EMBL" id="JADCNL010000002">
    <property type="protein sequence ID" value="KAG0491492.1"/>
    <property type="molecule type" value="Genomic_DNA"/>
</dbReference>
<accession>A0A835RT97</accession>
<gene>
    <name evidence="1" type="ORF">HPP92_004890</name>
</gene>
<comment type="caution">
    <text evidence="1">The sequence shown here is derived from an EMBL/GenBank/DDBJ whole genome shotgun (WGS) entry which is preliminary data.</text>
</comment>
<evidence type="ECO:0000313" key="1">
    <source>
        <dbReference type="EMBL" id="KAG0491492.1"/>
    </source>
</evidence>
<organism evidence="1 2">
    <name type="scientific">Vanilla planifolia</name>
    <name type="common">Vanilla</name>
    <dbReference type="NCBI Taxonomy" id="51239"/>
    <lineage>
        <taxon>Eukaryota</taxon>
        <taxon>Viridiplantae</taxon>
        <taxon>Streptophyta</taxon>
        <taxon>Embryophyta</taxon>
        <taxon>Tracheophyta</taxon>
        <taxon>Spermatophyta</taxon>
        <taxon>Magnoliopsida</taxon>
        <taxon>Liliopsida</taxon>
        <taxon>Asparagales</taxon>
        <taxon>Orchidaceae</taxon>
        <taxon>Vanilloideae</taxon>
        <taxon>Vanilleae</taxon>
        <taxon>Vanilla</taxon>
    </lineage>
</organism>
<evidence type="ECO:0000313" key="2">
    <source>
        <dbReference type="Proteomes" id="UP000636800"/>
    </source>
</evidence>
<reference evidence="1 2" key="1">
    <citation type="journal article" date="2020" name="Nat. Food">
        <title>A phased Vanilla planifolia genome enables genetic improvement of flavour and production.</title>
        <authorList>
            <person name="Hasing T."/>
            <person name="Tang H."/>
            <person name="Brym M."/>
            <person name="Khazi F."/>
            <person name="Huang T."/>
            <person name="Chambers A.H."/>
        </authorList>
    </citation>
    <scope>NUCLEOTIDE SEQUENCE [LARGE SCALE GENOMIC DNA]</scope>
    <source>
        <tissue evidence="1">Leaf</tissue>
    </source>
</reference>
<dbReference type="Proteomes" id="UP000636800">
    <property type="component" value="Chromosome 2"/>
</dbReference>
<sequence>MLSSGYHRLAFPQRARHRLLQVPIFLLNRRLQGAAAKSVRVGAGRRVGLLLPWEHEAASAVDHFEEEKQIVLEREGDGGRGSKPRIRCDGCGGGFGDGGGQICKIGELGRCFVGSPRRGAYKYGVLPVGAVVIQVVPFGSLEWLARDTFMKPVEDLELKYLAYGVGWRRAR</sequence>
<keyword evidence="2" id="KW-1185">Reference proteome</keyword>
<dbReference type="AlphaFoldDB" id="A0A835RT97"/>